<accession>A0A5E3ZYS5</accession>
<keyword evidence="2" id="KW-1185">Reference proteome</keyword>
<evidence type="ECO:0000313" key="1">
    <source>
        <dbReference type="EMBL" id="VHO01583.1"/>
    </source>
</evidence>
<dbReference type="EMBL" id="LR584267">
    <property type="protein sequence ID" value="VHO01583.1"/>
    <property type="molecule type" value="Genomic_DNA"/>
</dbReference>
<reference evidence="1 2" key="1">
    <citation type="submission" date="2019-04" db="EMBL/GenBank/DDBJ databases">
        <authorList>
            <person name="Seth-Smith MB H."/>
            <person name="Seth-Smith H."/>
        </authorList>
    </citation>
    <scope>NUCLEOTIDE SEQUENCE [LARGE SCALE GENOMIC DNA]</scope>
    <source>
        <strain evidence="1">USB-603019</strain>
    </source>
</reference>
<protein>
    <submittedName>
        <fullName evidence="1">Uncharacterized protein</fullName>
    </submittedName>
</protein>
<proteinExistence type="predicted"/>
<evidence type="ECO:0000313" key="2">
    <source>
        <dbReference type="Proteomes" id="UP000324288"/>
    </source>
</evidence>
<gene>
    <name evidence="1" type="ORF">LC603019_01516</name>
</gene>
<dbReference type="AlphaFoldDB" id="A0A5E3ZYS5"/>
<organism evidence="1 2">
    <name type="scientific">Lawsonella clevelandensis</name>
    <dbReference type="NCBI Taxonomy" id="1528099"/>
    <lineage>
        <taxon>Bacteria</taxon>
        <taxon>Bacillati</taxon>
        <taxon>Actinomycetota</taxon>
        <taxon>Actinomycetes</taxon>
        <taxon>Mycobacteriales</taxon>
        <taxon>Lawsonellaceae</taxon>
        <taxon>Lawsonella</taxon>
    </lineage>
</organism>
<dbReference type="InterPro" id="IPR046904">
    <property type="entry name" value="ABC-3C_MC2"/>
</dbReference>
<sequence length="147" mass="16513">MLHSNLDTPYETSLRALLLLAALREPASVYQIAGIDMVAVNAKAYGLDDRNLNGDHRFAKTEFDARWNLTEEAIKQLTLKGLTQLVLRPNGYFYSLTDSGQQVANRLPGSYAADYFASCREILEQVGEKNLEAWLSSMIDDKARRNV</sequence>
<name>A0A5E3ZYS5_9ACTN</name>
<dbReference type="Proteomes" id="UP000324288">
    <property type="component" value="Chromosome"/>
</dbReference>
<dbReference type="Pfam" id="PF20288">
    <property type="entry name" value="MC2"/>
    <property type="match status" value="1"/>
</dbReference>